<dbReference type="GO" id="GO:0044877">
    <property type="term" value="F:protein-containing complex binding"/>
    <property type="evidence" value="ECO:0007669"/>
    <property type="project" value="InterPro"/>
</dbReference>
<proteinExistence type="predicted"/>
<keyword evidence="7" id="KW-0143">Chaperone</keyword>
<gene>
    <name evidence="11" type="ORF">GGQ98_002861</name>
</gene>
<feature type="transmembrane region" description="Helical" evidence="9">
    <location>
        <begin position="34"/>
        <end position="55"/>
    </location>
</feature>
<dbReference type="EMBL" id="JACHNZ010000037">
    <property type="protein sequence ID" value="MBB4633229.1"/>
    <property type="molecule type" value="Genomic_DNA"/>
</dbReference>
<evidence type="ECO:0000259" key="10">
    <source>
        <dbReference type="Pfam" id="PF09976"/>
    </source>
</evidence>
<dbReference type="GO" id="GO:0005886">
    <property type="term" value="C:plasma membrane"/>
    <property type="evidence" value="ECO:0007669"/>
    <property type="project" value="UniProtKB-SubCell"/>
</dbReference>
<feature type="region of interest" description="Disordered" evidence="8">
    <location>
        <begin position="221"/>
        <end position="249"/>
    </location>
</feature>
<name>A0A7W7F805_9SPHN</name>
<evidence type="ECO:0000256" key="5">
    <source>
        <dbReference type="ARBA" id="ARBA00022989"/>
    </source>
</evidence>
<evidence type="ECO:0000256" key="8">
    <source>
        <dbReference type="SAM" id="MobiDB-lite"/>
    </source>
</evidence>
<keyword evidence="3" id="KW-1003">Cell membrane</keyword>
<keyword evidence="4 9" id="KW-0812">Transmembrane</keyword>
<dbReference type="InterPro" id="IPR026039">
    <property type="entry name" value="YfgM"/>
</dbReference>
<sequence>MAREPSGTAPEDAFIREVDEEVRKDQLAGFWNRFGRWIVIVVGGGLVALAGFLWWREDQVRKIGVLSEEYSTAQQGLELGNAKAVEEIERFATGNYGGYTALARFTQASRAVENGDNAAALAAYQALAADKKLPQPLRDLASITAVRVEFDTLAPAEIVNRLKPLAQPGAPWFGVAGEMLAVAYINEGKPELAGPIFSAISSDETIAPSLRQRAQQLAASLGSLPDAEVPDAEVPADPVPAPVATTGKN</sequence>
<comment type="subcellular location">
    <subcellularLocation>
        <location evidence="2">Cell membrane</location>
    </subcellularLocation>
    <subcellularLocation>
        <location evidence="1">Membrane</location>
        <topology evidence="1">Single-pass membrane protein</topology>
    </subcellularLocation>
</comment>
<keyword evidence="6 9" id="KW-0472">Membrane</keyword>
<dbReference type="AlphaFoldDB" id="A0A7W7F805"/>
<dbReference type="PANTHER" id="PTHR38035:SF1">
    <property type="entry name" value="ANCILLARY SECYEG TRANSLOCON SUBUNIT"/>
    <property type="match status" value="1"/>
</dbReference>
<keyword evidence="12" id="KW-1185">Reference proteome</keyword>
<dbReference type="Proteomes" id="UP000566324">
    <property type="component" value="Unassembled WGS sequence"/>
</dbReference>
<dbReference type="PANTHER" id="PTHR38035">
    <property type="entry name" value="UPF0070 PROTEIN YFGM"/>
    <property type="match status" value="1"/>
</dbReference>
<protein>
    <recommendedName>
        <fullName evidence="10">Ancillary SecYEG translocon subunit/Cell division coordinator CpoB TPR domain-containing protein</fullName>
    </recommendedName>
</protein>
<accession>A0A7W7F805</accession>
<reference evidence="11 12" key="1">
    <citation type="submission" date="2020-08" db="EMBL/GenBank/DDBJ databases">
        <title>Genomic Encyclopedia of Type Strains, Phase IV (KMG-IV): sequencing the most valuable type-strain genomes for metagenomic binning, comparative biology and taxonomic classification.</title>
        <authorList>
            <person name="Goeker M."/>
        </authorList>
    </citation>
    <scope>NUCLEOTIDE SEQUENCE [LARGE SCALE GENOMIC DNA]</scope>
    <source>
        <strain evidence="11 12">DSM 17328</strain>
    </source>
</reference>
<evidence type="ECO:0000256" key="2">
    <source>
        <dbReference type="ARBA" id="ARBA00004236"/>
    </source>
</evidence>
<dbReference type="Pfam" id="PF09976">
    <property type="entry name" value="TPR_21"/>
    <property type="match status" value="1"/>
</dbReference>
<feature type="domain" description="Ancillary SecYEG translocon subunit/Cell division coordinator CpoB TPR" evidence="10">
    <location>
        <begin position="30"/>
        <end position="163"/>
    </location>
</feature>
<evidence type="ECO:0000313" key="11">
    <source>
        <dbReference type="EMBL" id="MBB4633229.1"/>
    </source>
</evidence>
<dbReference type="InterPro" id="IPR018704">
    <property type="entry name" value="SecYEG/CpoB_TPR"/>
</dbReference>
<evidence type="ECO:0000256" key="7">
    <source>
        <dbReference type="ARBA" id="ARBA00023186"/>
    </source>
</evidence>
<keyword evidence="5 9" id="KW-1133">Transmembrane helix</keyword>
<evidence type="ECO:0000256" key="3">
    <source>
        <dbReference type="ARBA" id="ARBA00022475"/>
    </source>
</evidence>
<dbReference type="RefSeq" id="WP_184070651.1">
    <property type="nucleotide sequence ID" value="NZ_JACHNZ010000037.1"/>
</dbReference>
<evidence type="ECO:0000256" key="1">
    <source>
        <dbReference type="ARBA" id="ARBA00004167"/>
    </source>
</evidence>
<evidence type="ECO:0000256" key="6">
    <source>
        <dbReference type="ARBA" id="ARBA00023136"/>
    </source>
</evidence>
<evidence type="ECO:0000256" key="4">
    <source>
        <dbReference type="ARBA" id="ARBA00022692"/>
    </source>
</evidence>
<organism evidence="11 12">
    <name type="scientific">Sphingosinicella soli</name>
    <dbReference type="NCBI Taxonomy" id="333708"/>
    <lineage>
        <taxon>Bacteria</taxon>
        <taxon>Pseudomonadati</taxon>
        <taxon>Pseudomonadota</taxon>
        <taxon>Alphaproteobacteria</taxon>
        <taxon>Sphingomonadales</taxon>
        <taxon>Sphingosinicellaceae</taxon>
        <taxon>Sphingosinicella</taxon>
    </lineage>
</organism>
<comment type="caution">
    <text evidence="11">The sequence shown here is derived from an EMBL/GenBank/DDBJ whole genome shotgun (WGS) entry which is preliminary data.</text>
</comment>
<evidence type="ECO:0000256" key="9">
    <source>
        <dbReference type="SAM" id="Phobius"/>
    </source>
</evidence>
<evidence type="ECO:0000313" key="12">
    <source>
        <dbReference type="Proteomes" id="UP000566324"/>
    </source>
</evidence>